<evidence type="ECO:0000313" key="2">
    <source>
        <dbReference type="Proteomes" id="UP001632037"/>
    </source>
</evidence>
<sequence length="136" mass="14945">MFTMAVLEAVCLHLGDITILVEEEVKGMNVHVHGSVEFVFKRGTKRVPIAVAKRDNIDQGMARCVVCLEALADAEGLKRTLGIVTSYLHWVFISDEDESIQLINQPLNASLPSFESLKVIIGMICGMLADDSDNVE</sequence>
<dbReference type="Proteomes" id="UP001632037">
    <property type="component" value="Unassembled WGS sequence"/>
</dbReference>
<accession>A0ABD3EWE1</accession>
<gene>
    <name evidence="1" type="ORF">V7S43_016208</name>
</gene>
<dbReference type="AlphaFoldDB" id="A0ABD3EWE1"/>
<proteinExistence type="predicted"/>
<organism evidence="1 2">
    <name type="scientific">Phytophthora oleae</name>
    <dbReference type="NCBI Taxonomy" id="2107226"/>
    <lineage>
        <taxon>Eukaryota</taxon>
        <taxon>Sar</taxon>
        <taxon>Stramenopiles</taxon>
        <taxon>Oomycota</taxon>
        <taxon>Peronosporomycetes</taxon>
        <taxon>Peronosporales</taxon>
        <taxon>Peronosporaceae</taxon>
        <taxon>Phytophthora</taxon>
    </lineage>
</organism>
<keyword evidence="2" id="KW-1185">Reference proteome</keyword>
<protein>
    <submittedName>
        <fullName evidence="1">Uncharacterized protein</fullName>
    </submittedName>
</protein>
<name>A0ABD3EWE1_9STRA</name>
<reference evidence="1 2" key="1">
    <citation type="submission" date="2024-09" db="EMBL/GenBank/DDBJ databases">
        <title>Genome sequencing and assembly of Phytophthora oleae, isolate VK10A, causative agent of rot of olive drupes.</title>
        <authorList>
            <person name="Conti Taguali S."/>
            <person name="Riolo M."/>
            <person name="La Spada F."/>
            <person name="Cacciola S.O."/>
            <person name="Dionisio G."/>
        </authorList>
    </citation>
    <scope>NUCLEOTIDE SEQUENCE [LARGE SCALE GENOMIC DNA]</scope>
    <source>
        <strain evidence="1 2">VK10A</strain>
    </source>
</reference>
<evidence type="ECO:0000313" key="1">
    <source>
        <dbReference type="EMBL" id="KAL3658843.1"/>
    </source>
</evidence>
<dbReference type="EMBL" id="JBIMZQ010000051">
    <property type="protein sequence ID" value="KAL3658843.1"/>
    <property type="molecule type" value="Genomic_DNA"/>
</dbReference>
<comment type="caution">
    <text evidence="1">The sequence shown here is derived from an EMBL/GenBank/DDBJ whole genome shotgun (WGS) entry which is preliminary data.</text>
</comment>